<evidence type="ECO:0000313" key="1">
    <source>
        <dbReference type="EMBL" id="AFN65245.1"/>
    </source>
</evidence>
<dbReference type="PATRIC" id="fig|1197325.3.peg.491"/>
<proteinExistence type="predicted"/>
<dbReference type="RefSeq" id="WP_014849955.1">
    <property type="nucleotide sequence ID" value="NC_018149.1"/>
</dbReference>
<dbReference type="EMBL" id="CP003703">
    <property type="protein sequence ID" value="AFN65245.1"/>
    <property type="molecule type" value="Genomic_DNA"/>
</dbReference>
<dbReference type="KEGG" id="mwe:WEN_02290"/>
<dbReference type="AlphaFoldDB" id="I6ZJ86"/>
<reference evidence="1 2" key="1">
    <citation type="journal article" date="2012" name="J. Bacteriol.">
        <title>Complete genome sequence of Mycoplasma wenyonii strain Massachusetts.</title>
        <authorList>
            <person name="Dos Santos A.P."/>
            <person name="Guimaraes A.M."/>
            <person name="do Nascimento N.C."/>
            <person name="Sanmiguel P.J."/>
            <person name="Messick J.B."/>
        </authorList>
    </citation>
    <scope>NUCLEOTIDE SEQUENCE [LARGE SCALE GENOMIC DNA]</scope>
    <source>
        <strain evidence="1 2">Massachusetts</strain>
    </source>
</reference>
<dbReference type="Proteomes" id="UP000009005">
    <property type="component" value="Chromosome"/>
</dbReference>
<accession>I6ZJ86</accession>
<sequence>MTTVVKALLGGAVVAVPASSVTMYVFRESIFNSLSGAAKELEKRCYVIPTEQSSTPAQLLICKGQEALTSGENSEYFLYNKDENKQHIKVTEIKKKESNLEVTLENDEPQEKVTLSINSEDWTEINTELNLKDACNLLNYQESDGGTKWQCNFGSSGDPKEIKLNSFAG</sequence>
<evidence type="ECO:0000313" key="2">
    <source>
        <dbReference type="Proteomes" id="UP000009005"/>
    </source>
</evidence>
<gene>
    <name evidence="1" type="ordered locus">WEN_02290</name>
</gene>
<dbReference type="HOGENOM" id="CLU_1576808_0_0_14"/>
<dbReference type="STRING" id="1197325.WEN_02290"/>
<organism evidence="1 2">
    <name type="scientific">Mycoplasma wenyonii (strain Massachusetts)</name>
    <name type="common">Eperythrozoon wenyonii</name>
    <dbReference type="NCBI Taxonomy" id="1197325"/>
    <lineage>
        <taxon>Bacteria</taxon>
        <taxon>Bacillati</taxon>
        <taxon>Mycoplasmatota</taxon>
        <taxon>Mollicutes</taxon>
        <taxon>Mycoplasmataceae</taxon>
        <taxon>Mycoplasma</taxon>
    </lineage>
</organism>
<protein>
    <submittedName>
        <fullName evidence="1">Uncharacterized protein</fullName>
    </submittedName>
</protein>
<keyword evidence="2" id="KW-1185">Reference proteome</keyword>
<name>I6ZJ86_MYCWM</name>